<protein>
    <submittedName>
        <fullName evidence="2">Uncharacterized protein</fullName>
    </submittedName>
</protein>
<feature type="region of interest" description="Disordered" evidence="1">
    <location>
        <begin position="1351"/>
        <end position="1375"/>
    </location>
</feature>
<feature type="region of interest" description="Disordered" evidence="1">
    <location>
        <begin position="1388"/>
        <end position="1477"/>
    </location>
</feature>
<feature type="region of interest" description="Disordered" evidence="1">
    <location>
        <begin position="1"/>
        <end position="25"/>
    </location>
</feature>
<feature type="compositionally biased region" description="Basic and acidic residues" evidence="1">
    <location>
        <begin position="1400"/>
        <end position="1412"/>
    </location>
</feature>
<feature type="compositionally biased region" description="Polar residues" evidence="1">
    <location>
        <begin position="1318"/>
        <end position="1333"/>
    </location>
</feature>
<accession>A0AAD4IVJ8</accession>
<dbReference type="EMBL" id="SDAM02001444">
    <property type="protein sequence ID" value="KAH6822172.1"/>
    <property type="molecule type" value="Genomic_DNA"/>
</dbReference>
<gene>
    <name evidence="2" type="ORF">C2S53_000059</name>
</gene>
<keyword evidence="3" id="KW-1185">Reference proteome</keyword>
<evidence type="ECO:0000256" key="1">
    <source>
        <dbReference type="SAM" id="MobiDB-lite"/>
    </source>
</evidence>
<evidence type="ECO:0000313" key="2">
    <source>
        <dbReference type="EMBL" id="KAH6822172.1"/>
    </source>
</evidence>
<name>A0AAD4IVJ8_PERFH</name>
<dbReference type="PANTHER" id="PTHR33566:SF1">
    <property type="entry name" value="EN_SPM-LIKE TRANSPOSON-RELATED"/>
    <property type="match status" value="1"/>
</dbReference>
<feature type="compositionally biased region" description="Basic and acidic residues" evidence="1">
    <location>
        <begin position="1356"/>
        <end position="1370"/>
    </location>
</feature>
<proteinExistence type="predicted"/>
<sequence>MYSKIPPNGTKKRPHEDSTIERPRKSLLVVDVDDGGVGESKVFSTTPPITMKKRPRDDSGIDTPRTNSFGVHVKDNAFEKTKVFKFRVLLPNGTSVELKMTELRSEIPIEEFIGMVKKEYSLLINQKRYLGVERDINWKYQDLCFTDAYTNKIRLKVDFREFMPSVWHLLWLHDGSAELDEFEDMWDLTPDTDLLRELPDDYTCETALADLIDNSLQALWSNGAKDRRFIGVEVQLDKISIFDSGPGMDGANGNIVKWGKMGASLHRAVREKAIGGEPPYLMPFFGMFGYGGPVATMCLGRRAVVSSKTKRSNKVFTLHMEREALVSASSTENCWKTKGGVRDPFEDEKLNSPHGSFTKVEIFDPKSEVKALYIRRLLYKLKDIYFPYIQCDEVSGKTSRPIEFQVNGKDLAELQGGEVATTNLHSCNGPDFIVQLHFSSGPNSSSMAARNQGVSIEANARLKCVYFPIVEGKENIQRILDKLDKGGCGIRESFESFSCVSVRRLGRLLPDTRWALLPFMEPKQRKGEKTHIMKRLCSRVKCFIDTDSGFNPTPHKTDLAHHHPYTKALKNFGNRSPEDEKEVQVEISQDGKKLSLTQLQNLYDEWISYMHVRYDEETDGGLDQPTIIVAPSKIKKLDLTSEVLRVHKKIKRKEICWTAGQNIKVLKGACSGCHKSNVYATLEYIILEGLQGDASGEARLICRPVGLPENKGCRLTVEEGNTTIVINESLVFPIRIIDSEKCAPVDDIEWGKKLESINRKLPAAINLLSHTECQELEIDGGLPISLEAGDDPPVNVVAVIRPKFFCHENGPKRLEQKFIVRENLEMTLEIKHRGAGEWDHVYSVRLPASSHKGLYGLYIFPLRTIWPVFQKPGIFMFSFSLIKVKDIQVDHVMEVRESIGAGRWEVVNHDKNELYTARVGSWFKPLSIACYDRYKRPILFTSVPKLVMKLISKKGQTLAQVRNKKVEITPDKLTMKIKEFFINSRELVFSRPNYEATLHISTLDEALSVAFPCRVIPGTPRRITVHPTELRKQLLPGQIIEELLLEVFDEYDNHVKEGERILLRLDGFSFQDGSGIISGADIEKKVDANSRVDLSDVLKVSRGYGKKVLLSVISKGGVIFELKFQTEKRELRALQKVFKNCEGGSLLENIAFEIIDAEGKVDESFHDEEKHGRSHTLSIKSTSLCIDSVQYRFRHGRCFIPSIPLPEQKGIFEFSAVHSRYPEINFITKVYVEKIQKENLDSVINHEDVGNPVLSAKRVSANELIPRSRSSDILQNQVAASASPRKMSGSASQKVCPEKSQLENHDSAMNHEDVGNPMLSTRRSSENEQTLLDSPSLKVSQVMNENSAKGFVSHVSDSHTSKIPKLEHTNARGGSSDILLSQVTASASPGKMFGSASQKVRPEKSLENHEDVGNLSTRRSSEHEQTLLDSPTLKFSQVMNENSTKGFVSPSNDSSTSKTPQLEHTNARGGSSDTMQSQVTALGSPGKMYGSVSQKELGDDLASSGLEAFGHKRKLESLHKTLLLIEKEISHLQALIGPNRGNLSSMCGEQSTLEQIKGRGQSAAAAICKMLEEELRHQGIVGVVALLGTVESIELSRMLAQYLGEDQMLAIVCKNYAASYSLETNTHLSMNGGYLAFCLEDIRPNSRQPSMDPQEPLPLHYPTLPNGKTPRGFLGYAVNLIRIEPIYLQWRTESGHGLRESLFYRLFDKLQVYKDRDCMMAAQSCIKAGAVSLDGGMMRGNGLISLGHWEPKILFPVMNEGMSSESLRKMRTLEAREMELAKIKQCIDEEDKAWQRSAEKFVICRDKYNRYMSEMGLE</sequence>
<feature type="compositionally biased region" description="Basic and acidic residues" evidence="1">
    <location>
        <begin position="1296"/>
        <end position="1314"/>
    </location>
</feature>
<comment type="caution">
    <text evidence="2">The sequence shown here is derived from an EMBL/GenBank/DDBJ whole genome shotgun (WGS) entry which is preliminary data.</text>
</comment>
<organism evidence="2 3">
    <name type="scientific">Perilla frutescens var. hirtella</name>
    <name type="common">Perilla citriodora</name>
    <name type="synonym">Perilla setoyensis</name>
    <dbReference type="NCBI Taxonomy" id="608512"/>
    <lineage>
        <taxon>Eukaryota</taxon>
        <taxon>Viridiplantae</taxon>
        <taxon>Streptophyta</taxon>
        <taxon>Embryophyta</taxon>
        <taxon>Tracheophyta</taxon>
        <taxon>Spermatophyta</taxon>
        <taxon>Magnoliopsida</taxon>
        <taxon>eudicotyledons</taxon>
        <taxon>Gunneridae</taxon>
        <taxon>Pentapetalae</taxon>
        <taxon>asterids</taxon>
        <taxon>lamiids</taxon>
        <taxon>Lamiales</taxon>
        <taxon>Lamiaceae</taxon>
        <taxon>Nepetoideae</taxon>
        <taxon>Elsholtzieae</taxon>
        <taxon>Perilla</taxon>
    </lineage>
</organism>
<dbReference type="Gene3D" id="3.30.565.10">
    <property type="entry name" value="Histidine kinase-like ATPase, C-terminal domain"/>
    <property type="match status" value="1"/>
</dbReference>
<feature type="region of interest" description="Disordered" evidence="1">
    <location>
        <begin position="1274"/>
        <end position="1333"/>
    </location>
</feature>
<evidence type="ECO:0000313" key="3">
    <source>
        <dbReference type="Proteomes" id="UP001190926"/>
    </source>
</evidence>
<reference evidence="2 3" key="1">
    <citation type="journal article" date="2021" name="Nat. Commun.">
        <title>Incipient diploidization of the medicinal plant Perilla within 10,000 years.</title>
        <authorList>
            <person name="Zhang Y."/>
            <person name="Shen Q."/>
            <person name="Leng L."/>
            <person name="Zhang D."/>
            <person name="Chen S."/>
            <person name="Shi Y."/>
            <person name="Ning Z."/>
            <person name="Chen S."/>
        </authorList>
    </citation>
    <scope>NUCLEOTIDE SEQUENCE [LARGE SCALE GENOMIC DNA]</scope>
    <source>
        <strain evidence="3">cv. PC099</strain>
    </source>
</reference>
<feature type="compositionally biased region" description="Polar residues" evidence="1">
    <location>
        <begin position="1427"/>
        <end position="1477"/>
    </location>
</feature>
<dbReference type="Proteomes" id="UP001190926">
    <property type="component" value="Unassembled WGS sequence"/>
</dbReference>
<dbReference type="PANTHER" id="PTHR33566">
    <property type="entry name" value="EN/SPM-LIKE TRANSPOSON-RELATED"/>
    <property type="match status" value="1"/>
</dbReference>
<dbReference type="InterPro" id="IPR036890">
    <property type="entry name" value="HATPase_C_sf"/>
</dbReference>
<feature type="region of interest" description="Disordered" evidence="1">
    <location>
        <begin position="41"/>
        <end position="66"/>
    </location>
</feature>
<feature type="compositionally biased region" description="Basic and acidic residues" evidence="1">
    <location>
        <begin position="14"/>
        <end position="24"/>
    </location>
</feature>
<dbReference type="SUPFAM" id="SSF55874">
    <property type="entry name" value="ATPase domain of HSP90 chaperone/DNA topoisomerase II/histidine kinase"/>
    <property type="match status" value="1"/>
</dbReference>
<dbReference type="Pfam" id="PF13589">
    <property type="entry name" value="HATPase_c_3"/>
    <property type="match status" value="1"/>
</dbReference>